<dbReference type="STRING" id="49390.A0A068V9A8"/>
<dbReference type="PANTHER" id="PTHR14363">
    <property type="entry name" value="HEPARANASE-RELATED"/>
    <property type="match status" value="1"/>
</dbReference>
<dbReference type="AlphaFoldDB" id="A0A068V9A8"/>
<evidence type="ECO:0000313" key="2">
    <source>
        <dbReference type="Proteomes" id="UP000295252"/>
    </source>
</evidence>
<keyword evidence="2" id="KW-1185">Reference proteome</keyword>
<organism evidence="1 2">
    <name type="scientific">Coffea canephora</name>
    <name type="common">Robusta coffee</name>
    <dbReference type="NCBI Taxonomy" id="49390"/>
    <lineage>
        <taxon>Eukaryota</taxon>
        <taxon>Viridiplantae</taxon>
        <taxon>Streptophyta</taxon>
        <taxon>Embryophyta</taxon>
        <taxon>Tracheophyta</taxon>
        <taxon>Spermatophyta</taxon>
        <taxon>Magnoliopsida</taxon>
        <taxon>eudicotyledons</taxon>
        <taxon>Gunneridae</taxon>
        <taxon>Pentapetalae</taxon>
        <taxon>asterids</taxon>
        <taxon>lamiids</taxon>
        <taxon>Gentianales</taxon>
        <taxon>Rubiaceae</taxon>
        <taxon>Ixoroideae</taxon>
        <taxon>Gardenieae complex</taxon>
        <taxon>Bertiereae - Coffeeae clade</taxon>
        <taxon>Coffeeae</taxon>
        <taxon>Coffea</taxon>
    </lineage>
</organism>
<gene>
    <name evidence="1" type="ORF">GSCOC_T00018894001</name>
</gene>
<dbReference type="Gene3D" id="3.20.20.80">
    <property type="entry name" value="Glycosidases"/>
    <property type="match status" value="1"/>
</dbReference>
<protein>
    <submittedName>
        <fullName evidence="1">Uncharacterized protein</fullName>
    </submittedName>
</protein>
<dbReference type="GO" id="GO:0004566">
    <property type="term" value="F:beta-glucuronidase activity"/>
    <property type="evidence" value="ECO:0007669"/>
    <property type="project" value="TreeGrafter"/>
</dbReference>
<dbReference type="EMBL" id="HG739214">
    <property type="protein sequence ID" value="CDP16528.1"/>
    <property type="molecule type" value="Genomic_DNA"/>
</dbReference>
<reference evidence="2" key="1">
    <citation type="journal article" date="2014" name="Science">
        <title>The coffee genome provides insight into the convergent evolution of caffeine biosynthesis.</title>
        <authorList>
            <person name="Denoeud F."/>
            <person name="Carretero-Paulet L."/>
            <person name="Dereeper A."/>
            <person name="Droc G."/>
            <person name="Guyot R."/>
            <person name="Pietrella M."/>
            <person name="Zheng C."/>
            <person name="Alberti A."/>
            <person name="Anthony F."/>
            <person name="Aprea G."/>
            <person name="Aury J.M."/>
            <person name="Bento P."/>
            <person name="Bernard M."/>
            <person name="Bocs S."/>
            <person name="Campa C."/>
            <person name="Cenci A."/>
            <person name="Combes M.C."/>
            <person name="Crouzillat D."/>
            <person name="Da Silva C."/>
            <person name="Daddiego L."/>
            <person name="De Bellis F."/>
            <person name="Dussert S."/>
            <person name="Garsmeur O."/>
            <person name="Gayraud T."/>
            <person name="Guignon V."/>
            <person name="Jahn K."/>
            <person name="Jamilloux V."/>
            <person name="Joet T."/>
            <person name="Labadie K."/>
            <person name="Lan T."/>
            <person name="Leclercq J."/>
            <person name="Lepelley M."/>
            <person name="Leroy T."/>
            <person name="Li L.T."/>
            <person name="Librado P."/>
            <person name="Lopez L."/>
            <person name="Munoz A."/>
            <person name="Noel B."/>
            <person name="Pallavicini A."/>
            <person name="Perrotta G."/>
            <person name="Poncet V."/>
            <person name="Pot D."/>
            <person name="Priyono X."/>
            <person name="Rigoreau M."/>
            <person name="Rouard M."/>
            <person name="Rozas J."/>
            <person name="Tranchant-Dubreuil C."/>
            <person name="VanBuren R."/>
            <person name="Zhang Q."/>
            <person name="Andrade A.C."/>
            <person name="Argout X."/>
            <person name="Bertrand B."/>
            <person name="de Kochko A."/>
            <person name="Graziosi G."/>
            <person name="Henry R.J."/>
            <person name="Jayarama X."/>
            <person name="Ming R."/>
            <person name="Nagai C."/>
            <person name="Rounsley S."/>
            <person name="Sankoff D."/>
            <person name="Giuliano G."/>
            <person name="Albert V.A."/>
            <person name="Wincker P."/>
            <person name="Lashermes P."/>
        </authorList>
    </citation>
    <scope>NUCLEOTIDE SEQUENCE [LARGE SCALE GENOMIC DNA]</scope>
    <source>
        <strain evidence="2">cv. DH200-94</strain>
    </source>
</reference>
<sequence length="78" mass="8866">MTSTKADKEKSVIDYDTKAYCRQSLIGGNYGLLDTTTFVPNPDYYSALLWHQLMGRNDLATNFTCTKKIHAYISAHEK</sequence>
<dbReference type="PANTHER" id="PTHR14363:SF17">
    <property type="entry name" value="HEPARANASE-LIKE PROTEIN 3"/>
    <property type="match status" value="1"/>
</dbReference>
<dbReference type="Gramene" id="CDP16528">
    <property type="protein sequence ID" value="CDP16528"/>
    <property type="gene ID" value="GSCOC_T00018894001"/>
</dbReference>
<evidence type="ECO:0000313" key="1">
    <source>
        <dbReference type="EMBL" id="CDP16528.1"/>
    </source>
</evidence>
<dbReference type="Proteomes" id="UP000295252">
    <property type="component" value="Chromosome VI"/>
</dbReference>
<dbReference type="GO" id="GO:0009505">
    <property type="term" value="C:plant-type cell wall"/>
    <property type="evidence" value="ECO:0007669"/>
    <property type="project" value="TreeGrafter"/>
</dbReference>
<proteinExistence type="predicted"/>
<dbReference type="InParanoid" id="A0A068V9A8"/>
<name>A0A068V9A8_COFCA</name>
<dbReference type="PhylomeDB" id="A0A068V9A8"/>
<accession>A0A068V9A8</accession>
<dbReference type="OrthoDB" id="1727988at2759"/>